<keyword evidence="1" id="KW-0732">Signal</keyword>
<comment type="caution">
    <text evidence="2">The sequence shown here is derived from an EMBL/GenBank/DDBJ whole genome shotgun (WGS) entry which is preliminary data.</text>
</comment>
<accession>A0A4P9VR36</accession>
<keyword evidence="3" id="KW-1185">Reference proteome</keyword>
<dbReference type="RefSeq" id="WP_094787688.1">
    <property type="nucleotide sequence ID" value="NZ_JAEVHG010000008.1"/>
</dbReference>
<feature type="chain" id="PRO_5020878557" description="PEP-CTERM sorting domain-containing protein" evidence="1">
    <location>
        <begin position="27"/>
        <end position="214"/>
    </location>
</feature>
<evidence type="ECO:0008006" key="4">
    <source>
        <dbReference type="Google" id="ProtNLM"/>
    </source>
</evidence>
<feature type="signal peptide" evidence="1">
    <location>
        <begin position="1"/>
        <end position="26"/>
    </location>
</feature>
<gene>
    <name evidence="2" type="ORF">B9G39_14585</name>
</gene>
<dbReference type="AlphaFoldDB" id="A0A4P9VR36"/>
<evidence type="ECO:0000313" key="2">
    <source>
        <dbReference type="EMBL" id="RDH44562.1"/>
    </source>
</evidence>
<reference evidence="2 3" key="1">
    <citation type="submission" date="2017-04" db="EMBL/GenBank/DDBJ databases">
        <title>Draft genome sequence of Zooshikella ganghwensis VG4 isolated from Red Sea sediments.</title>
        <authorList>
            <person name="Rehman Z."/>
            <person name="Alam I."/>
            <person name="Kamau A."/>
            <person name="Bajic V."/>
            <person name="Leiknes T."/>
        </authorList>
    </citation>
    <scope>NUCLEOTIDE SEQUENCE [LARGE SCALE GENOMIC DNA]</scope>
    <source>
        <strain evidence="2 3">VG4</strain>
    </source>
</reference>
<evidence type="ECO:0000313" key="3">
    <source>
        <dbReference type="Proteomes" id="UP000257039"/>
    </source>
</evidence>
<dbReference type="Proteomes" id="UP000257039">
    <property type="component" value="Unassembled WGS sequence"/>
</dbReference>
<protein>
    <recommendedName>
        <fullName evidence="4">PEP-CTERM sorting domain-containing protein</fullName>
    </recommendedName>
</protein>
<evidence type="ECO:0000256" key="1">
    <source>
        <dbReference type="SAM" id="SignalP"/>
    </source>
</evidence>
<organism evidence="2 3">
    <name type="scientific">Zooshikella ganghwensis</name>
    <dbReference type="NCBI Taxonomy" id="202772"/>
    <lineage>
        <taxon>Bacteria</taxon>
        <taxon>Pseudomonadati</taxon>
        <taxon>Pseudomonadota</taxon>
        <taxon>Gammaproteobacteria</taxon>
        <taxon>Oceanospirillales</taxon>
        <taxon>Zooshikellaceae</taxon>
        <taxon>Zooshikella</taxon>
    </lineage>
</organism>
<sequence length="214" mass="23055">MKKRGSLFGSVSSLLLVATFALPVQADPETNAQSIEESSWRVGAKRVIAWLVDDQPEMNPTITASTESNVDRKPNELVVEPPLPSIQPSHGRQWDHELVDQLSPVQADNTPPLQTILPLLALPNQPQQQTPDIDEKLLVDDCDPALSTSLVDCEPDKSVLPETTLPDVAHTGPVITKQTPTVQPAAQPVVPVPVAPSSVLVFAGLLLLARRATK</sequence>
<name>A0A4P9VR36_9GAMM</name>
<dbReference type="EMBL" id="NDXW01000001">
    <property type="protein sequence ID" value="RDH44562.1"/>
    <property type="molecule type" value="Genomic_DNA"/>
</dbReference>
<proteinExistence type="predicted"/>